<keyword evidence="9 14" id="KW-0648">Protein biosynthesis</keyword>
<feature type="region of interest" description="Disordered" evidence="15">
    <location>
        <begin position="84"/>
        <end position="106"/>
    </location>
</feature>
<reference evidence="18" key="1">
    <citation type="submission" date="2021-01" db="EMBL/GenBank/DDBJ databases">
        <authorList>
            <person name="Corre E."/>
            <person name="Pelletier E."/>
            <person name="Niang G."/>
            <person name="Scheremetjew M."/>
            <person name="Finn R."/>
            <person name="Kale V."/>
            <person name="Holt S."/>
            <person name="Cochrane G."/>
            <person name="Meng A."/>
            <person name="Brown T."/>
            <person name="Cohen L."/>
        </authorList>
    </citation>
    <scope>NUCLEOTIDE SEQUENCE</scope>
    <source>
        <strain evidence="18">NY070348D</strain>
    </source>
</reference>
<evidence type="ECO:0000256" key="9">
    <source>
        <dbReference type="ARBA" id="ARBA00022917"/>
    </source>
</evidence>
<evidence type="ECO:0000256" key="10">
    <source>
        <dbReference type="ARBA" id="ARBA00023146"/>
    </source>
</evidence>
<dbReference type="CDD" id="cd00817">
    <property type="entry name" value="ValRS_core"/>
    <property type="match status" value="1"/>
</dbReference>
<evidence type="ECO:0000256" key="1">
    <source>
        <dbReference type="ARBA" id="ARBA00004173"/>
    </source>
</evidence>
<dbReference type="Pfam" id="PF00133">
    <property type="entry name" value="tRNA-synt_1"/>
    <property type="match status" value="1"/>
</dbReference>
<dbReference type="FunFam" id="1.10.730.10:FF:000009">
    <property type="entry name" value="Valine--tRNA ligase, mitochondrial"/>
    <property type="match status" value="1"/>
</dbReference>
<evidence type="ECO:0000313" key="18">
    <source>
        <dbReference type="EMBL" id="CAD9678165.1"/>
    </source>
</evidence>
<evidence type="ECO:0000256" key="8">
    <source>
        <dbReference type="ARBA" id="ARBA00022840"/>
    </source>
</evidence>
<dbReference type="InterPro" id="IPR014729">
    <property type="entry name" value="Rossmann-like_a/b/a_fold"/>
</dbReference>
<feature type="domain" description="Methionyl/Valyl/Leucyl/Isoleucyl-tRNA synthetase anticodon-binding" evidence="17">
    <location>
        <begin position="827"/>
        <end position="999"/>
    </location>
</feature>
<evidence type="ECO:0000256" key="5">
    <source>
        <dbReference type="ARBA" id="ARBA00022490"/>
    </source>
</evidence>
<keyword evidence="7 14" id="KW-0547">Nucleotide-binding</keyword>
<comment type="catalytic activity">
    <reaction evidence="13">
        <text>tRNA(Val) + L-valine + ATP = L-valyl-tRNA(Val) + AMP + diphosphate</text>
        <dbReference type="Rhea" id="RHEA:10704"/>
        <dbReference type="Rhea" id="RHEA-COMP:9672"/>
        <dbReference type="Rhea" id="RHEA-COMP:9708"/>
        <dbReference type="ChEBI" id="CHEBI:30616"/>
        <dbReference type="ChEBI" id="CHEBI:33019"/>
        <dbReference type="ChEBI" id="CHEBI:57762"/>
        <dbReference type="ChEBI" id="CHEBI:78442"/>
        <dbReference type="ChEBI" id="CHEBI:78537"/>
        <dbReference type="ChEBI" id="CHEBI:456215"/>
        <dbReference type="EC" id="6.1.1.9"/>
    </reaction>
</comment>
<dbReference type="Pfam" id="PF08264">
    <property type="entry name" value="Anticodon_1"/>
    <property type="match status" value="1"/>
</dbReference>
<dbReference type="InterPro" id="IPR033705">
    <property type="entry name" value="Anticodon_Ia_Val"/>
</dbReference>
<sequence>MAEGQVDEAKLAALKVEFADLLSSIAAQGDKIMAMKENGEPGAKVEEEAKVLVGLKEKLPFELMGKKDQKKYLKKQAAEAKAKEKAARAAKWAPKEGSKASKKKKSKAPEAVKVEFVNTTPVGEKKDMTVAMEGAYNPPQVESAWDAWWEAQGFYSCDVDEAKNATNDEKFVIVIPPPNVTGSLHIGHALTCSIEDTLCRWNRMCGKHVMWLPGTDHAGIATQAVVEKKIWREDKKTRYDLGREKFLEKVWEWKEKSGSRILTQLRRLGASVDHSRTVFTMDEQRGACVKEAFVQMYEQGIIYRDTRLVNWSHALNTAISDIEVDHADIDGITLRSVKGHDPEKKYEFGTLTSFAYKIADANGNPTDEEIVVATTRLETMLGDSAVAVNPNDDRYKHLHGKSIYHPFRKCTIPIVCDEELVDMSFGSGAVKITPAHDPNDFKCGRKHNLPELSMLNDDGTINGICGAPFEGMMRFDGRYFIEEELKKLGLFREKKGHKMVIPICSRSGDIIEPRLKPQWWVNCQGMAAEAVEKVKSKELKIVPEFHEGTWYHWLEDAHDWCISRQLWWGHRIPAYKVVEPAQSTEKWVVARTEEEAAAKAAKDLGCDVSTVKIEQDPDVLDTWFSSGLFPFSTFGWATGTEQGAKELEAFFPGTLLETGHDILFFWVARMVMMSLQLMKKLPFETVYLHAMVRDKYGRKMSKSLGNVIDPISVIEGITLEDLHKTLYNGNLPEKEIEKAKEGQKLDYPDGIPECGADALRFGLLAYTVQGRDVNLDINRVGAYRRFCNKLWQVTKFMMMNIGESFAPSPTFLQDVVSGQVQGISMRDRWILNRLSHTAAACNKGMENYEFASCTTALNNFYLDNLCDVYVEAVKPTMYAGAKDTATEEQKLALAAAQNTLWYCLDIALRLMHPIMPFVTEELWQRLPGKPATAAASVMISHYPGAEPIARHKGNEQIRAETDAIAALAKDIEAATYLELVGCVAKGMRSVAADFKVSNNKNLCFYIKVPDAPNEQVLATAIADLQVLGKAKQVTILDMNEEPPRGCAASLAEHSIQLFILLEGVIDPAKEIQKVEKELAKTEKELKTFSDRVNSAAFCKFKEHAQKKMVEDVETLTIKVQTLNEQAAMFKALL</sequence>
<dbReference type="GO" id="GO:0002161">
    <property type="term" value="F:aminoacyl-tRNA deacylase activity"/>
    <property type="evidence" value="ECO:0007669"/>
    <property type="project" value="InterPro"/>
</dbReference>
<dbReference type="FunFam" id="3.90.740.10:FF:000005">
    <property type="entry name" value="Valine--tRNA ligase, mitochondrial"/>
    <property type="match status" value="1"/>
</dbReference>
<evidence type="ECO:0000256" key="13">
    <source>
        <dbReference type="ARBA" id="ARBA00047552"/>
    </source>
</evidence>
<dbReference type="Gene3D" id="1.10.730.10">
    <property type="entry name" value="Isoleucyl-tRNA Synthetase, Domain 1"/>
    <property type="match status" value="1"/>
</dbReference>
<dbReference type="InterPro" id="IPR002300">
    <property type="entry name" value="aa-tRNA-synth_Ia"/>
</dbReference>
<dbReference type="GO" id="GO:0005524">
    <property type="term" value="F:ATP binding"/>
    <property type="evidence" value="ECO:0007669"/>
    <property type="project" value="UniProtKB-KW"/>
</dbReference>
<comment type="subcellular location">
    <subcellularLocation>
        <location evidence="2">Cytoplasm</location>
    </subcellularLocation>
    <subcellularLocation>
        <location evidence="1">Mitochondrion</location>
    </subcellularLocation>
</comment>
<dbReference type="EC" id="6.1.1.9" evidence="4"/>
<comment type="similarity">
    <text evidence="3 14">Belongs to the class-I aminoacyl-tRNA synthetase family.</text>
</comment>
<dbReference type="Gene3D" id="1.10.287.380">
    <property type="entry name" value="Valyl-tRNA synthetase, C-terminal domain"/>
    <property type="match status" value="1"/>
</dbReference>
<dbReference type="AlphaFoldDB" id="A0A7S2RR09"/>
<evidence type="ECO:0000256" key="2">
    <source>
        <dbReference type="ARBA" id="ARBA00004496"/>
    </source>
</evidence>
<dbReference type="SUPFAM" id="SSF50677">
    <property type="entry name" value="ValRS/IleRS/LeuRS editing domain"/>
    <property type="match status" value="1"/>
</dbReference>
<feature type="domain" description="Aminoacyl-tRNA synthetase class Ia" evidence="16">
    <location>
        <begin position="146"/>
        <end position="776"/>
    </location>
</feature>
<evidence type="ECO:0000259" key="16">
    <source>
        <dbReference type="Pfam" id="PF00133"/>
    </source>
</evidence>
<dbReference type="InterPro" id="IPR009008">
    <property type="entry name" value="Val/Leu/Ile-tRNA-synth_edit"/>
</dbReference>
<dbReference type="GO" id="GO:0005829">
    <property type="term" value="C:cytosol"/>
    <property type="evidence" value="ECO:0007669"/>
    <property type="project" value="TreeGrafter"/>
</dbReference>
<keyword evidence="10 14" id="KW-0030">Aminoacyl-tRNA synthetase</keyword>
<dbReference type="GO" id="GO:0006438">
    <property type="term" value="P:valyl-tRNA aminoacylation"/>
    <property type="evidence" value="ECO:0007669"/>
    <property type="project" value="InterPro"/>
</dbReference>
<dbReference type="PRINTS" id="PR00986">
    <property type="entry name" value="TRNASYNTHVAL"/>
</dbReference>
<dbReference type="GO" id="GO:0004832">
    <property type="term" value="F:valine-tRNA ligase activity"/>
    <property type="evidence" value="ECO:0007669"/>
    <property type="project" value="UniProtKB-EC"/>
</dbReference>
<evidence type="ECO:0000256" key="12">
    <source>
        <dbReference type="ARBA" id="ARBA00040837"/>
    </source>
</evidence>
<evidence type="ECO:0000256" key="4">
    <source>
        <dbReference type="ARBA" id="ARBA00013169"/>
    </source>
</evidence>
<dbReference type="GO" id="GO:0005739">
    <property type="term" value="C:mitochondrion"/>
    <property type="evidence" value="ECO:0007669"/>
    <property type="project" value="UniProtKB-SubCell"/>
</dbReference>
<gene>
    <name evidence="18" type="ORF">QSP1433_LOCUS6069</name>
</gene>
<protein>
    <recommendedName>
        <fullName evidence="12">Valine--tRNA ligase, mitochondrial</fullName>
        <ecNumber evidence="4">6.1.1.9</ecNumber>
    </recommendedName>
    <alternativeName>
        <fullName evidence="11">Valyl-tRNA synthetase</fullName>
    </alternativeName>
</protein>
<dbReference type="InterPro" id="IPR009080">
    <property type="entry name" value="tRNAsynth_Ia_anticodon-bd"/>
</dbReference>
<keyword evidence="6 14" id="KW-0436">Ligase</keyword>
<dbReference type="FunFam" id="3.40.50.620:FF:000020">
    <property type="entry name" value="Valine--tRNA ligase, mitochondrial"/>
    <property type="match status" value="1"/>
</dbReference>
<keyword evidence="8 14" id="KW-0067">ATP-binding</keyword>
<evidence type="ECO:0000259" key="17">
    <source>
        <dbReference type="Pfam" id="PF08264"/>
    </source>
</evidence>
<proteinExistence type="inferred from homology"/>
<dbReference type="PANTHER" id="PTHR11946">
    <property type="entry name" value="VALYL-TRNA SYNTHETASES"/>
    <property type="match status" value="1"/>
</dbReference>
<evidence type="ECO:0000256" key="15">
    <source>
        <dbReference type="SAM" id="MobiDB-lite"/>
    </source>
</evidence>
<dbReference type="InterPro" id="IPR001412">
    <property type="entry name" value="aa-tRNA-synth_I_CS"/>
</dbReference>
<evidence type="ECO:0000256" key="6">
    <source>
        <dbReference type="ARBA" id="ARBA00022598"/>
    </source>
</evidence>
<dbReference type="CDD" id="cd07962">
    <property type="entry name" value="Anticodon_Ia_Val"/>
    <property type="match status" value="1"/>
</dbReference>
<dbReference type="PROSITE" id="PS00178">
    <property type="entry name" value="AA_TRNA_LIGASE_I"/>
    <property type="match status" value="1"/>
</dbReference>
<dbReference type="InterPro" id="IPR037118">
    <property type="entry name" value="Val-tRNA_synth_C_sf"/>
</dbReference>
<dbReference type="InterPro" id="IPR002303">
    <property type="entry name" value="Valyl-tRNA_ligase"/>
</dbReference>
<organism evidence="18">
    <name type="scientific">Mucochytrium quahogii</name>
    <dbReference type="NCBI Taxonomy" id="96639"/>
    <lineage>
        <taxon>Eukaryota</taxon>
        <taxon>Sar</taxon>
        <taxon>Stramenopiles</taxon>
        <taxon>Bigyra</taxon>
        <taxon>Labyrinthulomycetes</taxon>
        <taxon>Thraustochytrida</taxon>
        <taxon>Thraustochytriidae</taxon>
        <taxon>Mucochytrium</taxon>
    </lineage>
</organism>
<dbReference type="EMBL" id="HBHK01009735">
    <property type="protein sequence ID" value="CAD9678165.1"/>
    <property type="molecule type" value="Transcribed_RNA"/>
</dbReference>
<accession>A0A7S2RR09</accession>
<evidence type="ECO:0000256" key="7">
    <source>
        <dbReference type="ARBA" id="ARBA00022741"/>
    </source>
</evidence>
<dbReference type="SUPFAM" id="SSF52374">
    <property type="entry name" value="Nucleotidylyl transferase"/>
    <property type="match status" value="1"/>
</dbReference>
<dbReference type="NCBIfam" id="TIGR00422">
    <property type="entry name" value="valS"/>
    <property type="match status" value="1"/>
</dbReference>
<evidence type="ECO:0000256" key="11">
    <source>
        <dbReference type="ARBA" id="ARBA00029936"/>
    </source>
</evidence>
<dbReference type="FunFam" id="3.40.50.620:FF:000078">
    <property type="entry name" value="Valine--tRNA ligase, mitochondrial"/>
    <property type="match status" value="1"/>
</dbReference>
<keyword evidence="5" id="KW-0963">Cytoplasm</keyword>
<dbReference type="Gene3D" id="3.90.740.10">
    <property type="entry name" value="Valyl/Leucyl/Isoleucyl-tRNA synthetase, editing domain"/>
    <property type="match status" value="1"/>
</dbReference>
<evidence type="ECO:0000256" key="3">
    <source>
        <dbReference type="ARBA" id="ARBA00005594"/>
    </source>
</evidence>
<feature type="compositionally biased region" description="Basic and acidic residues" evidence="15">
    <location>
        <begin position="84"/>
        <end position="99"/>
    </location>
</feature>
<dbReference type="HAMAP" id="MF_02004">
    <property type="entry name" value="Val_tRNA_synth_type1"/>
    <property type="match status" value="1"/>
</dbReference>
<name>A0A7S2RR09_9STRA</name>
<evidence type="ECO:0000256" key="14">
    <source>
        <dbReference type="RuleBase" id="RU363035"/>
    </source>
</evidence>
<dbReference type="Gene3D" id="3.40.50.620">
    <property type="entry name" value="HUPs"/>
    <property type="match status" value="2"/>
</dbReference>
<dbReference type="NCBIfam" id="NF004349">
    <property type="entry name" value="PRK05729.1"/>
    <property type="match status" value="1"/>
</dbReference>
<dbReference type="InterPro" id="IPR013155">
    <property type="entry name" value="M/V/L/I-tRNA-synth_anticd-bd"/>
</dbReference>
<dbReference type="SUPFAM" id="SSF47323">
    <property type="entry name" value="Anticodon-binding domain of a subclass of class I aminoacyl-tRNA synthetases"/>
    <property type="match status" value="1"/>
</dbReference>
<dbReference type="PANTHER" id="PTHR11946:SF109">
    <property type="entry name" value="VALINE--TRNA LIGASE"/>
    <property type="match status" value="1"/>
</dbReference>